<evidence type="ECO:0000313" key="3">
    <source>
        <dbReference type="Proteomes" id="UP000321901"/>
    </source>
</evidence>
<keyword evidence="3" id="KW-1185">Reference proteome</keyword>
<sequence>MNLVGLLLTLLIGFSIFITFFSLFLAVIKRSWQAMLVCFIASLPISMYFLSGNPPISFLGVAPILFLTLTVIYWRNSRNEIAQ</sequence>
<dbReference type="Proteomes" id="UP000321901">
    <property type="component" value="Unassembled WGS sequence"/>
</dbReference>
<keyword evidence="1" id="KW-0812">Transmembrane</keyword>
<dbReference type="OrthoDB" id="2456507at2"/>
<feature type="transmembrane region" description="Helical" evidence="1">
    <location>
        <begin position="56"/>
        <end position="74"/>
    </location>
</feature>
<gene>
    <name evidence="2" type="ORF">SLU01_09010</name>
</gene>
<reference evidence="2 3" key="1">
    <citation type="submission" date="2019-07" db="EMBL/GenBank/DDBJ databases">
        <title>Whole genome shotgun sequence of Sporosarcina luteola NBRC 105378.</title>
        <authorList>
            <person name="Hosoyama A."/>
            <person name="Uohara A."/>
            <person name="Ohji S."/>
            <person name="Ichikawa N."/>
        </authorList>
    </citation>
    <scope>NUCLEOTIDE SEQUENCE [LARGE SCALE GENOMIC DNA]</scope>
    <source>
        <strain evidence="2 3">NBRC 105378</strain>
    </source>
</reference>
<feature type="transmembrane region" description="Helical" evidence="1">
    <location>
        <begin position="6"/>
        <end position="27"/>
    </location>
</feature>
<feature type="transmembrane region" description="Helical" evidence="1">
    <location>
        <begin position="34"/>
        <end position="50"/>
    </location>
</feature>
<proteinExistence type="predicted"/>
<evidence type="ECO:0000313" key="2">
    <source>
        <dbReference type="EMBL" id="GEN82589.1"/>
    </source>
</evidence>
<name>A0A511Z568_9BACL</name>
<accession>A0A511Z568</accession>
<protein>
    <submittedName>
        <fullName evidence="2">Uncharacterized protein</fullName>
    </submittedName>
</protein>
<keyword evidence="1" id="KW-1133">Transmembrane helix</keyword>
<dbReference type="EMBL" id="BJYL01000011">
    <property type="protein sequence ID" value="GEN82589.1"/>
    <property type="molecule type" value="Genomic_DNA"/>
</dbReference>
<comment type="caution">
    <text evidence="2">The sequence shown here is derived from an EMBL/GenBank/DDBJ whole genome shotgun (WGS) entry which is preliminary data.</text>
</comment>
<dbReference type="RefSeq" id="WP_147055766.1">
    <property type="nucleotide sequence ID" value="NZ_BJYL01000011.1"/>
</dbReference>
<organism evidence="2 3">
    <name type="scientific">Sporosarcina luteola</name>
    <dbReference type="NCBI Taxonomy" id="582850"/>
    <lineage>
        <taxon>Bacteria</taxon>
        <taxon>Bacillati</taxon>
        <taxon>Bacillota</taxon>
        <taxon>Bacilli</taxon>
        <taxon>Bacillales</taxon>
        <taxon>Caryophanaceae</taxon>
        <taxon>Sporosarcina</taxon>
    </lineage>
</organism>
<evidence type="ECO:0000256" key="1">
    <source>
        <dbReference type="SAM" id="Phobius"/>
    </source>
</evidence>
<keyword evidence="1" id="KW-0472">Membrane</keyword>
<dbReference type="AlphaFoldDB" id="A0A511Z568"/>